<accession>A0ABV6QT22</accession>
<organism evidence="3 4">
    <name type="scientific">Kribbella deserti</name>
    <dbReference type="NCBI Taxonomy" id="1926257"/>
    <lineage>
        <taxon>Bacteria</taxon>
        <taxon>Bacillati</taxon>
        <taxon>Actinomycetota</taxon>
        <taxon>Actinomycetes</taxon>
        <taxon>Propionibacteriales</taxon>
        <taxon>Kribbellaceae</taxon>
        <taxon>Kribbella</taxon>
    </lineage>
</organism>
<comment type="caution">
    <text evidence="3">The sequence shown here is derived from an EMBL/GenBank/DDBJ whole genome shotgun (WGS) entry which is preliminary data.</text>
</comment>
<dbReference type="SUPFAM" id="SSF109998">
    <property type="entry name" value="Triger factor/SurA peptide-binding domain-like"/>
    <property type="match status" value="1"/>
</dbReference>
<evidence type="ECO:0000313" key="3">
    <source>
        <dbReference type="EMBL" id="MFC0627761.1"/>
    </source>
</evidence>
<evidence type="ECO:0000313" key="4">
    <source>
        <dbReference type="Proteomes" id="UP001589890"/>
    </source>
</evidence>
<gene>
    <name evidence="3" type="ORF">ACFFGN_27050</name>
</gene>
<dbReference type="Proteomes" id="UP001589890">
    <property type="component" value="Unassembled WGS sequence"/>
</dbReference>
<keyword evidence="2" id="KW-0732">Signal</keyword>
<dbReference type="InterPro" id="IPR027304">
    <property type="entry name" value="Trigger_fact/SurA_dom_sf"/>
</dbReference>
<proteinExistence type="predicted"/>
<dbReference type="PROSITE" id="PS51257">
    <property type="entry name" value="PROKAR_LIPOPROTEIN"/>
    <property type="match status" value="1"/>
</dbReference>
<feature type="chain" id="PRO_5045651869" description="SurA-like protein" evidence="2">
    <location>
        <begin position="28"/>
        <end position="211"/>
    </location>
</feature>
<evidence type="ECO:0000256" key="1">
    <source>
        <dbReference type="SAM" id="MobiDB-lite"/>
    </source>
</evidence>
<feature type="signal peptide" evidence="2">
    <location>
        <begin position="1"/>
        <end position="27"/>
    </location>
</feature>
<name>A0ABV6QT22_9ACTN</name>
<dbReference type="EMBL" id="JBHLTC010000036">
    <property type="protein sequence ID" value="MFC0627761.1"/>
    <property type="molecule type" value="Genomic_DNA"/>
</dbReference>
<feature type="compositionally biased region" description="Low complexity" evidence="1">
    <location>
        <begin position="182"/>
        <end position="191"/>
    </location>
</feature>
<evidence type="ECO:0008006" key="5">
    <source>
        <dbReference type="Google" id="ProtNLM"/>
    </source>
</evidence>
<feature type="region of interest" description="Disordered" evidence="1">
    <location>
        <begin position="182"/>
        <end position="211"/>
    </location>
</feature>
<dbReference type="RefSeq" id="WP_380052893.1">
    <property type="nucleotide sequence ID" value="NZ_JBHLTC010000036.1"/>
</dbReference>
<sequence length="211" mass="21646">MSTKNALRKALVAATAAGALVILGGCAEGTHPGAAVVVGDREFSVSHIEDVATAVSTAIGQTFAPRDAISQLTRDEIIQQVAAKKGVQVTPADVAAAKKEYFDPASLSKLETSEVGRQFVEKIAAAAFAVAKLGGGTSVGDRNAMGAGSQVVLAEADSVKVVLSPRYGKWELAGGIDKWSSGSLSALSPQSKAIEDAAKDKERAEQQQPQG</sequence>
<evidence type="ECO:0000256" key="2">
    <source>
        <dbReference type="SAM" id="SignalP"/>
    </source>
</evidence>
<protein>
    <recommendedName>
        <fullName evidence="5">SurA-like protein</fullName>
    </recommendedName>
</protein>
<feature type="compositionally biased region" description="Basic and acidic residues" evidence="1">
    <location>
        <begin position="193"/>
        <end position="205"/>
    </location>
</feature>
<reference evidence="3 4" key="1">
    <citation type="submission" date="2024-09" db="EMBL/GenBank/DDBJ databases">
        <authorList>
            <person name="Sun Q."/>
            <person name="Mori K."/>
        </authorList>
    </citation>
    <scope>NUCLEOTIDE SEQUENCE [LARGE SCALE GENOMIC DNA]</scope>
    <source>
        <strain evidence="3 4">CGMCC 1.15906</strain>
    </source>
</reference>
<keyword evidence="4" id="KW-1185">Reference proteome</keyword>